<evidence type="ECO:0000313" key="2">
    <source>
        <dbReference type="Proteomes" id="UP000791440"/>
    </source>
</evidence>
<name>A0A921ZMR5_MANSE</name>
<keyword evidence="2" id="KW-1185">Reference proteome</keyword>
<organism evidence="1 2">
    <name type="scientific">Manduca sexta</name>
    <name type="common">Tobacco hawkmoth</name>
    <name type="synonym">Tobacco hornworm</name>
    <dbReference type="NCBI Taxonomy" id="7130"/>
    <lineage>
        <taxon>Eukaryota</taxon>
        <taxon>Metazoa</taxon>
        <taxon>Ecdysozoa</taxon>
        <taxon>Arthropoda</taxon>
        <taxon>Hexapoda</taxon>
        <taxon>Insecta</taxon>
        <taxon>Pterygota</taxon>
        <taxon>Neoptera</taxon>
        <taxon>Endopterygota</taxon>
        <taxon>Lepidoptera</taxon>
        <taxon>Glossata</taxon>
        <taxon>Ditrysia</taxon>
        <taxon>Bombycoidea</taxon>
        <taxon>Sphingidae</taxon>
        <taxon>Sphinginae</taxon>
        <taxon>Sphingini</taxon>
        <taxon>Manduca</taxon>
    </lineage>
</organism>
<dbReference type="EMBL" id="JH668677">
    <property type="protein sequence ID" value="KAG6460531.1"/>
    <property type="molecule type" value="Genomic_DNA"/>
</dbReference>
<evidence type="ECO:0000313" key="1">
    <source>
        <dbReference type="EMBL" id="KAG6460531.1"/>
    </source>
</evidence>
<reference evidence="1" key="1">
    <citation type="journal article" date="2016" name="Insect Biochem. Mol. Biol.">
        <title>Multifaceted biological insights from a draft genome sequence of the tobacco hornworm moth, Manduca sexta.</title>
        <authorList>
            <person name="Kanost M.R."/>
            <person name="Arrese E.L."/>
            <person name="Cao X."/>
            <person name="Chen Y.R."/>
            <person name="Chellapilla S."/>
            <person name="Goldsmith M.R."/>
            <person name="Grosse-Wilde E."/>
            <person name="Heckel D.G."/>
            <person name="Herndon N."/>
            <person name="Jiang H."/>
            <person name="Papanicolaou A."/>
            <person name="Qu J."/>
            <person name="Soulages J.L."/>
            <person name="Vogel H."/>
            <person name="Walters J."/>
            <person name="Waterhouse R.M."/>
            <person name="Ahn S.J."/>
            <person name="Almeida F.C."/>
            <person name="An C."/>
            <person name="Aqrawi P."/>
            <person name="Bretschneider A."/>
            <person name="Bryant W.B."/>
            <person name="Bucks S."/>
            <person name="Chao H."/>
            <person name="Chevignon G."/>
            <person name="Christen J.M."/>
            <person name="Clarke D.F."/>
            <person name="Dittmer N.T."/>
            <person name="Ferguson L.C.F."/>
            <person name="Garavelou S."/>
            <person name="Gordon K.H.J."/>
            <person name="Gunaratna R.T."/>
            <person name="Han Y."/>
            <person name="Hauser F."/>
            <person name="He Y."/>
            <person name="Heidel-Fischer H."/>
            <person name="Hirsh A."/>
            <person name="Hu Y."/>
            <person name="Jiang H."/>
            <person name="Kalra D."/>
            <person name="Klinner C."/>
            <person name="Konig C."/>
            <person name="Kovar C."/>
            <person name="Kroll A.R."/>
            <person name="Kuwar S.S."/>
            <person name="Lee S.L."/>
            <person name="Lehman R."/>
            <person name="Li K."/>
            <person name="Li Z."/>
            <person name="Liang H."/>
            <person name="Lovelace S."/>
            <person name="Lu Z."/>
            <person name="Mansfield J.H."/>
            <person name="McCulloch K.J."/>
            <person name="Mathew T."/>
            <person name="Morton B."/>
            <person name="Muzny D.M."/>
            <person name="Neunemann D."/>
            <person name="Ongeri F."/>
            <person name="Pauchet Y."/>
            <person name="Pu L.L."/>
            <person name="Pyrousis I."/>
            <person name="Rao X.J."/>
            <person name="Redding A."/>
            <person name="Roesel C."/>
            <person name="Sanchez-Gracia A."/>
            <person name="Schaack S."/>
            <person name="Shukla A."/>
            <person name="Tetreau G."/>
            <person name="Wang Y."/>
            <person name="Xiong G.H."/>
            <person name="Traut W."/>
            <person name="Walsh T.K."/>
            <person name="Worley K.C."/>
            <person name="Wu D."/>
            <person name="Wu W."/>
            <person name="Wu Y.Q."/>
            <person name="Zhang X."/>
            <person name="Zou Z."/>
            <person name="Zucker H."/>
            <person name="Briscoe A.D."/>
            <person name="Burmester T."/>
            <person name="Clem R.J."/>
            <person name="Feyereisen R."/>
            <person name="Grimmelikhuijzen C.J.P."/>
            <person name="Hamodrakas S.J."/>
            <person name="Hansson B.S."/>
            <person name="Huguet E."/>
            <person name="Jermiin L.S."/>
            <person name="Lan Q."/>
            <person name="Lehman H.K."/>
            <person name="Lorenzen M."/>
            <person name="Merzendorfer H."/>
            <person name="Michalopoulos I."/>
            <person name="Morton D.B."/>
            <person name="Muthukrishnan S."/>
            <person name="Oakeshott J.G."/>
            <person name="Palmer W."/>
            <person name="Park Y."/>
            <person name="Passarelli A.L."/>
            <person name="Rozas J."/>
            <person name="Schwartz L.M."/>
            <person name="Smith W."/>
            <person name="Southgate A."/>
            <person name="Vilcinskas A."/>
            <person name="Vogt R."/>
            <person name="Wang P."/>
            <person name="Werren J."/>
            <person name="Yu X.Q."/>
            <person name="Zhou J.J."/>
            <person name="Brown S.J."/>
            <person name="Scherer S.E."/>
            <person name="Richards S."/>
            <person name="Blissard G.W."/>
        </authorList>
    </citation>
    <scope>NUCLEOTIDE SEQUENCE</scope>
</reference>
<dbReference type="Proteomes" id="UP000791440">
    <property type="component" value="Unassembled WGS sequence"/>
</dbReference>
<reference evidence="1" key="2">
    <citation type="submission" date="2020-12" db="EMBL/GenBank/DDBJ databases">
        <authorList>
            <person name="Kanost M."/>
        </authorList>
    </citation>
    <scope>NUCLEOTIDE SEQUENCE</scope>
</reference>
<comment type="caution">
    <text evidence="1">The sequence shown here is derived from an EMBL/GenBank/DDBJ whole genome shotgun (WGS) entry which is preliminary data.</text>
</comment>
<sequence>MPCPLPLQFANPVYCVGDIDSLRNDLVTKFILQRNSEHSTFHSSLSDFELVDQPNCERPRLRTVGHDSFKNEERHSYP</sequence>
<dbReference type="AlphaFoldDB" id="A0A921ZMR5"/>
<protein>
    <submittedName>
        <fullName evidence="1">Uncharacterized protein</fullName>
    </submittedName>
</protein>
<accession>A0A921ZMR5</accession>
<proteinExistence type="predicted"/>
<gene>
    <name evidence="1" type="ORF">O3G_MSEX012043</name>
</gene>